<organism evidence="2 3">
    <name type="scientific">Candidatus Manganitrophus noduliformans</name>
    <dbReference type="NCBI Taxonomy" id="2606439"/>
    <lineage>
        <taxon>Bacteria</taxon>
        <taxon>Pseudomonadati</taxon>
        <taxon>Nitrospirota</taxon>
        <taxon>Nitrospiria</taxon>
        <taxon>Candidatus Troglogloeales</taxon>
        <taxon>Candidatus Manganitrophaceae</taxon>
        <taxon>Candidatus Manganitrophus</taxon>
    </lineage>
</organism>
<comment type="caution">
    <text evidence="2">The sequence shown here is derived from an EMBL/GenBank/DDBJ whole genome shotgun (WGS) entry which is preliminary data.</text>
</comment>
<protein>
    <recommendedName>
        <fullName evidence="1">DUF5615 domain-containing protein</fullName>
    </recommendedName>
</protein>
<dbReference type="InterPro" id="IPR041049">
    <property type="entry name" value="DUF5615"/>
</dbReference>
<evidence type="ECO:0000313" key="2">
    <source>
        <dbReference type="EMBL" id="NKE71788.1"/>
    </source>
</evidence>
<proteinExistence type="predicted"/>
<gene>
    <name evidence="2" type="ORF">MNODULE_13655</name>
</gene>
<dbReference type="Proteomes" id="UP000534783">
    <property type="component" value="Unassembled WGS sequence"/>
</dbReference>
<name>A0A7X6DQZ3_9BACT</name>
<keyword evidence="3" id="KW-1185">Reference proteome</keyword>
<dbReference type="AlphaFoldDB" id="A0A7X6DQZ3"/>
<dbReference type="Pfam" id="PF18480">
    <property type="entry name" value="DUF5615"/>
    <property type="match status" value="1"/>
</dbReference>
<sequence>MKAALKFLVDVGVGKNVEGWLRSQGFDTTALRDIDPRMADQDAQKLASTEGRIVITMDKDFGELVYRLQQKHVGVLLLRMNDAHKDEKLTAIKSILSQYGDQLNNSFSTFRNGKLRIRK</sequence>
<dbReference type="RefSeq" id="WP_168060734.1">
    <property type="nucleotide sequence ID" value="NZ_VTOW01000002.1"/>
</dbReference>
<feature type="domain" description="DUF5615" evidence="1">
    <location>
        <begin position="6"/>
        <end position="107"/>
    </location>
</feature>
<reference evidence="2 3" key="1">
    <citation type="journal article" date="2020" name="Nature">
        <title>Bacterial chemolithoautotrophy via manganese oxidation.</title>
        <authorList>
            <person name="Yu H."/>
            <person name="Leadbetter J.R."/>
        </authorList>
    </citation>
    <scope>NUCLEOTIDE SEQUENCE [LARGE SCALE GENOMIC DNA]</scope>
    <source>
        <strain evidence="2 3">Mn-1</strain>
    </source>
</reference>
<evidence type="ECO:0000259" key="1">
    <source>
        <dbReference type="Pfam" id="PF18480"/>
    </source>
</evidence>
<accession>A0A7X6DQZ3</accession>
<dbReference type="EMBL" id="VTOW01000002">
    <property type="protein sequence ID" value="NKE71788.1"/>
    <property type="molecule type" value="Genomic_DNA"/>
</dbReference>
<evidence type="ECO:0000313" key="3">
    <source>
        <dbReference type="Proteomes" id="UP000534783"/>
    </source>
</evidence>